<evidence type="ECO:0000256" key="1">
    <source>
        <dbReference type="SAM" id="MobiDB-lite"/>
    </source>
</evidence>
<organism evidence="2 3">
    <name type="scientific">Bradyrhizobium macuxiense</name>
    <dbReference type="NCBI Taxonomy" id="1755647"/>
    <lineage>
        <taxon>Bacteria</taxon>
        <taxon>Pseudomonadati</taxon>
        <taxon>Pseudomonadota</taxon>
        <taxon>Alphaproteobacteria</taxon>
        <taxon>Hyphomicrobiales</taxon>
        <taxon>Nitrobacteraceae</taxon>
        <taxon>Bradyrhizobium</taxon>
    </lineage>
</organism>
<dbReference type="EMBL" id="LNCU01000121">
    <property type="protein sequence ID" value="KWV45705.1"/>
    <property type="molecule type" value="Genomic_DNA"/>
</dbReference>
<feature type="region of interest" description="Disordered" evidence="1">
    <location>
        <begin position="56"/>
        <end position="75"/>
    </location>
</feature>
<reference evidence="2 3" key="1">
    <citation type="submission" date="2015-11" db="EMBL/GenBank/DDBJ databases">
        <title>Draft Genome Sequence of the Strain BR 10303 (Bradyrhizobium sp.) isolated from nodules of Centrolobium paraense.</title>
        <authorList>
            <person name="Zelli J.E."/>
            <person name="Simoes-Araujo J.L."/>
            <person name="Barauna A.C."/>
            <person name="Silva K."/>
        </authorList>
    </citation>
    <scope>NUCLEOTIDE SEQUENCE [LARGE SCALE GENOMIC DNA]</scope>
    <source>
        <strain evidence="2 3">BR 10303</strain>
    </source>
</reference>
<dbReference type="Proteomes" id="UP000057737">
    <property type="component" value="Unassembled WGS sequence"/>
</dbReference>
<dbReference type="RefSeq" id="WP_066515289.1">
    <property type="nucleotide sequence ID" value="NZ_LNCU01000121.1"/>
</dbReference>
<sequence length="75" mass="8414">MTDDPRPDPKQFPCFAPEMTKGGRWFVAVKTGKGPDSHIGDFATEAEAKDWISTKSKYWPGKPDQQMTIRAKATK</sequence>
<accession>A0A109JB49</accession>
<name>A0A109JB49_9BRAD</name>
<keyword evidence="3" id="KW-1185">Reference proteome</keyword>
<protein>
    <submittedName>
        <fullName evidence="2">Uncharacterized protein</fullName>
    </submittedName>
</protein>
<comment type="caution">
    <text evidence="2">The sequence shown here is derived from an EMBL/GenBank/DDBJ whole genome shotgun (WGS) entry which is preliminary data.</text>
</comment>
<proteinExistence type="predicted"/>
<dbReference type="OrthoDB" id="8242646at2"/>
<evidence type="ECO:0000313" key="3">
    <source>
        <dbReference type="Proteomes" id="UP000057737"/>
    </source>
</evidence>
<gene>
    <name evidence="2" type="ORF">AS156_23385</name>
</gene>
<evidence type="ECO:0000313" key="2">
    <source>
        <dbReference type="EMBL" id="KWV45705.1"/>
    </source>
</evidence>
<dbReference type="AlphaFoldDB" id="A0A109JB49"/>